<keyword evidence="1" id="KW-0472">Membrane</keyword>
<evidence type="ECO:0000256" key="1">
    <source>
        <dbReference type="SAM" id="Phobius"/>
    </source>
</evidence>
<evidence type="ECO:0000313" key="3">
    <source>
        <dbReference type="Proteomes" id="UP000198972"/>
    </source>
</evidence>
<evidence type="ECO:0000313" key="2">
    <source>
        <dbReference type="EMBL" id="SDF34550.1"/>
    </source>
</evidence>
<feature type="transmembrane region" description="Helical" evidence="1">
    <location>
        <begin position="7"/>
        <end position="30"/>
    </location>
</feature>
<accession>A0A1G7KBZ8</accession>
<dbReference type="AlphaFoldDB" id="A0A1G7KBZ8"/>
<keyword evidence="3" id="KW-1185">Reference proteome</keyword>
<sequence length="92" mass="10453">MKKLRFLDIAFLIFSLILGVSSSHLIGGMLLDTNRILVPIILGGLFLLIVLVYLAILRNYYNKIKDETIVQISVSIFMVSLLFSTYLVDQIF</sequence>
<protein>
    <submittedName>
        <fullName evidence="2">Uncharacterized protein</fullName>
    </submittedName>
</protein>
<dbReference type="STRING" id="670482.SAMN04488542_10983"/>
<organism evidence="2 3">
    <name type="scientific">Fontibacillus panacisegetis</name>
    <dbReference type="NCBI Taxonomy" id="670482"/>
    <lineage>
        <taxon>Bacteria</taxon>
        <taxon>Bacillati</taxon>
        <taxon>Bacillota</taxon>
        <taxon>Bacilli</taxon>
        <taxon>Bacillales</taxon>
        <taxon>Paenibacillaceae</taxon>
        <taxon>Fontibacillus</taxon>
    </lineage>
</organism>
<name>A0A1G7KBZ8_9BACL</name>
<reference evidence="2 3" key="1">
    <citation type="submission" date="2016-10" db="EMBL/GenBank/DDBJ databases">
        <authorList>
            <person name="de Groot N.N."/>
        </authorList>
    </citation>
    <scope>NUCLEOTIDE SEQUENCE [LARGE SCALE GENOMIC DNA]</scope>
    <source>
        <strain evidence="2 3">DSM 28129</strain>
    </source>
</reference>
<dbReference type="Proteomes" id="UP000198972">
    <property type="component" value="Unassembled WGS sequence"/>
</dbReference>
<feature type="transmembrane region" description="Helical" evidence="1">
    <location>
        <begin position="36"/>
        <end position="57"/>
    </location>
</feature>
<gene>
    <name evidence="2" type="ORF">SAMN04488542_10983</name>
</gene>
<dbReference type="RefSeq" id="WP_139173122.1">
    <property type="nucleotide sequence ID" value="NZ_FNBG01000009.1"/>
</dbReference>
<keyword evidence="1" id="KW-1133">Transmembrane helix</keyword>
<dbReference type="EMBL" id="FNBG01000009">
    <property type="protein sequence ID" value="SDF34550.1"/>
    <property type="molecule type" value="Genomic_DNA"/>
</dbReference>
<feature type="transmembrane region" description="Helical" evidence="1">
    <location>
        <begin position="69"/>
        <end position="88"/>
    </location>
</feature>
<proteinExistence type="predicted"/>
<keyword evidence="1" id="KW-0812">Transmembrane</keyword>